<sequence>MATWHGLGGRLHRKYAVYFVALVTLALLASGLSGMYFSHRDNVATLVTLQREKAAAAAYKIEQYVKEIERQVGWTSLPRVVTGPSPLEQRRLDYLRLLRQAPAITEIALIDPSGQERLLVSRLAMDSIESGKDRSRLPAFREAERDRTYFGPVYFRKETEPYMTVAMVDDAGVTVAEVNLKFMWDVVSGIRAGRTGYAYVVGPGGRLISHPDISLVLKKTDLGSLRQVRAALSAGNPVTERPDLHVAENRGGQPVLVAHAPIPSLGWAVLVEQPLTEALAPLYGSMLRTALLLLAGLVLAAGASFVLARRMVEPIRALQAGADRIGAGRLDHRIEVHTGDELEDLATQFNRMADQLRESYAHLERKVEERTEQLARANEAKSRFLAAASHDLRQPMHALGLFVAQLRDTARSPDTLELVEQAQSAVSALRQLLDAILDVSKLDAGVLRPSRTEFAIGSLFDRLRASFAPEFARKGLRLRVAPCRLSVRSDPVLLERILLNLVSNALRYTERGGVLLGCRRSGAQVRIEVWDSGVGIPRDKRREIFREFVQLGNPERDRGKGLGLGLAIVDRLVRLLGHRLELRSEPGRGSVFAVTVERGAAVRTAAPVPAPACASDRLGGALVMIVDDDMLVRAAMTGLLSRWGCHVIVAGGSDEAVERLARSERFPDVIVCDYRLPGTESGIGLVQRLRVLSGLEIPAVIVTGDTAPERLKEALASGFAILHKPVQPERLRDALHILLAGDVTPGAPRAAAPSV</sequence>
<evidence type="ECO:0000256" key="4">
    <source>
        <dbReference type="ARBA" id="ARBA00022475"/>
    </source>
</evidence>
<organism evidence="17 18">
    <name type="scientific">Sulfurifustis variabilis</name>
    <dbReference type="NCBI Taxonomy" id="1675686"/>
    <lineage>
        <taxon>Bacteria</taxon>
        <taxon>Pseudomonadati</taxon>
        <taxon>Pseudomonadota</taxon>
        <taxon>Gammaproteobacteria</taxon>
        <taxon>Acidiferrobacterales</taxon>
        <taxon>Acidiferrobacteraceae</taxon>
        <taxon>Sulfurifustis</taxon>
    </lineage>
</organism>
<dbReference type="FunFam" id="3.30.565.10:FF:000049">
    <property type="entry name" value="Two-component sensor histidine kinase"/>
    <property type="match status" value="1"/>
</dbReference>
<dbReference type="Gene3D" id="3.30.450.20">
    <property type="entry name" value="PAS domain"/>
    <property type="match status" value="1"/>
</dbReference>
<keyword evidence="5 11" id="KW-0597">Phosphoprotein</keyword>
<dbReference type="InterPro" id="IPR003660">
    <property type="entry name" value="HAMP_dom"/>
</dbReference>
<gene>
    <name evidence="17" type="ORF">SVA_3476</name>
</gene>
<feature type="modified residue" description="4-aspartylphosphate" evidence="11">
    <location>
        <position position="673"/>
    </location>
</feature>
<evidence type="ECO:0000256" key="10">
    <source>
        <dbReference type="ARBA" id="ARBA00023136"/>
    </source>
</evidence>
<keyword evidence="6" id="KW-0808">Transferase</keyword>
<feature type="coiled-coil region" evidence="12">
    <location>
        <begin position="346"/>
        <end position="380"/>
    </location>
</feature>
<evidence type="ECO:0000256" key="13">
    <source>
        <dbReference type="SAM" id="Phobius"/>
    </source>
</evidence>
<evidence type="ECO:0000259" key="15">
    <source>
        <dbReference type="PROSITE" id="PS50110"/>
    </source>
</evidence>
<dbReference type="CDD" id="cd12912">
    <property type="entry name" value="PDC2_MCP_like"/>
    <property type="match status" value="1"/>
</dbReference>
<dbReference type="EMBL" id="AP014936">
    <property type="protein sequence ID" value="BAU50012.1"/>
    <property type="molecule type" value="Genomic_DNA"/>
</dbReference>
<evidence type="ECO:0000256" key="2">
    <source>
        <dbReference type="ARBA" id="ARBA00004651"/>
    </source>
</evidence>
<dbReference type="PROSITE" id="PS50885">
    <property type="entry name" value="HAMP"/>
    <property type="match status" value="1"/>
</dbReference>
<keyword evidence="8" id="KW-0418">Kinase</keyword>
<keyword evidence="18" id="KW-1185">Reference proteome</keyword>
<dbReference type="Proteomes" id="UP000218899">
    <property type="component" value="Chromosome"/>
</dbReference>
<dbReference type="CDD" id="cd00082">
    <property type="entry name" value="HisKA"/>
    <property type="match status" value="1"/>
</dbReference>
<dbReference type="SUPFAM" id="SSF55874">
    <property type="entry name" value="ATPase domain of HSP90 chaperone/DNA topoisomerase II/histidine kinase"/>
    <property type="match status" value="1"/>
</dbReference>
<evidence type="ECO:0000256" key="8">
    <source>
        <dbReference type="ARBA" id="ARBA00022777"/>
    </source>
</evidence>
<dbReference type="Pfam" id="PF00512">
    <property type="entry name" value="HisKA"/>
    <property type="match status" value="1"/>
</dbReference>
<dbReference type="SUPFAM" id="SSF47384">
    <property type="entry name" value="Homodimeric domain of signal transducing histidine kinase"/>
    <property type="match status" value="1"/>
</dbReference>
<dbReference type="EC" id="2.7.13.3" evidence="3"/>
<dbReference type="PANTHER" id="PTHR43047">
    <property type="entry name" value="TWO-COMPONENT HISTIDINE PROTEIN KINASE"/>
    <property type="match status" value="1"/>
</dbReference>
<dbReference type="SUPFAM" id="SSF158472">
    <property type="entry name" value="HAMP domain-like"/>
    <property type="match status" value="1"/>
</dbReference>
<dbReference type="GO" id="GO:0000155">
    <property type="term" value="F:phosphorelay sensor kinase activity"/>
    <property type="evidence" value="ECO:0007669"/>
    <property type="project" value="InterPro"/>
</dbReference>
<feature type="domain" description="HAMP" evidence="16">
    <location>
        <begin position="309"/>
        <end position="361"/>
    </location>
</feature>
<keyword evidence="9 13" id="KW-1133">Transmembrane helix</keyword>
<comment type="catalytic activity">
    <reaction evidence="1">
        <text>ATP + protein L-histidine = ADP + protein N-phospho-L-histidine.</text>
        <dbReference type="EC" id="2.7.13.3"/>
    </reaction>
</comment>
<evidence type="ECO:0000256" key="9">
    <source>
        <dbReference type="ARBA" id="ARBA00022989"/>
    </source>
</evidence>
<evidence type="ECO:0000256" key="5">
    <source>
        <dbReference type="ARBA" id="ARBA00022553"/>
    </source>
</evidence>
<evidence type="ECO:0000256" key="12">
    <source>
        <dbReference type="SAM" id="Coils"/>
    </source>
</evidence>
<dbReference type="Gene3D" id="3.40.50.2300">
    <property type="match status" value="1"/>
</dbReference>
<dbReference type="InterPro" id="IPR011006">
    <property type="entry name" value="CheY-like_superfamily"/>
</dbReference>
<dbReference type="OrthoDB" id="9764438at2"/>
<dbReference type="SMART" id="SM00388">
    <property type="entry name" value="HisKA"/>
    <property type="match status" value="1"/>
</dbReference>
<name>A0A1C7AFD6_9GAMM</name>
<dbReference type="GO" id="GO:0005886">
    <property type="term" value="C:plasma membrane"/>
    <property type="evidence" value="ECO:0007669"/>
    <property type="project" value="UniProtKB-SubCell"/>
</dbReference>
<dbReference type="PROSITE" id="PS50110">
    <property type="entry name" value="RESPONSE_REGULATORY"/>
    <property type="match status" value="1"/>
</dbReference>
<evidence type="ECO:0000256" key="6">
    <source>
        <dbReference type="ARBA" id="ARBA00022679"/>
    </source>
</evidence>
<dbReference type="AlphaFoldDB" id="A0A1C7AFD6"/>
<keyword evidence="10 13" id="KW-0472">Membrane</keyword>
<keyword evidence="7 13" id="KW-0812">Transmembrane</keyword>
<reference evidence="17 18" key="1">
    <citation type="submission" date="2015-08" db="EMBL/GenBank/DDBJ databases">
        <title>Complete genome sequence of Sulfurifustis variabilis.</title>
        <authorList>
            <person name="Miura A."/>
            <person name="Kojima H."/>
            <person name="Fukui M."/>
        </authorList>
    </citation>
    <scope>NUCLEOTIDE SEQUENCE [LARGE SCALE GENOMIC DNA]</scope>
    <source>
        <strain evidence="18">skN76</strain>
    </source>
</reference>
<dbReference type="GO" id="GO:0009927">
    <property type="term" value="F:histidine phosphotransfer kinase activity"/>
    <property type="evidence" value="ECO:0007669"/>
    <property type="project" value="TreeGrafter"/>
</dbReference>
<evidence type="ECO:0000259" key="16">
    <source>
        <dbReference type="PROSITE" id="PS50885"/>
    </source>
</evidence>
<dbReference type="Gene3D" id="1.10.287.130">
    <property type="match status" value="1"/>
</dbReference>
<dbReference type="SMART" id="SM00448">
    <property type="entry name" value="REC"/>
    <property type="match status" value="1"/>
</dbReference>
<dbReference type="InterPro" id="IPR004358">
    <property type="entry name" value="Sig_transdc_His_kin-like_C"/>
</dbReference>
<protein>
    <recommendedName>
        <fullName evidence="3">histidine kinase</fullName>
        <ecNumber evidence="3">2.7.13.3</ecNumber>
    </recommendedName>
</protein>
<dbReference type="InterPro" id="IPR003661">
    <property type="entry name" value="HisK_dim/P_dom"/>
</dbReference>
<dbReference type="SMART" id="SM00387">
    <property type="entry name" value="HATPase_c"/>
    <property type="match status" value="1"/>
</dbReference>
<dbReference type="Gene3D" id="6.10.340.10">
    <property type="match status" value="1"/>
</dbReference>
<dbReference type="CDD" id="cd06225">
    <property type="entry name" value="HAMP"/>
    <property type="match status" value="1"/>
</dbReference>
<dbReference type="InterPro" id="IPR003594">
    <property type="entry name" value="HATPase_dom"/>
</dbReference>
<dbReference type="Pfam" id="PF02518">
    <property type="entry name" value="HATPase_c"/>
    <property type="match status" value="1"/>
</dbReference>
<evidence type="ECO:0000259" key="14">
    <source>
        <dbReference type="PROSITE" id="PS50109"/>
    </source>
</evidence>
<dbReference type="InterPro" id="IPR005467">
    <property type="entry name" value="His_kinase_dom"/>
</dbReference>
<dbReference type="InterPro" id="IPR033479">
    <property type="entry name" value="dCache_1"/>
</dbReference>
<dbReference type="SMART" id="SM00304">
    <property type="entry name" value="HAMP"/>
    <property type="match status" value="1"/>
</dbReference>
<keyword evidence="4" id="KW-1003">Cell membrane</keyword>
<dbReference type="InterPro" id="IPR036097">
    <property type="entry name" value="HisK_dim/P_sf"/>
</dbReference>
<dbReference type="RefSeq" id="WP_096462354.1">
    <property type="nucleotide sequence ID" value="NZ_AP014936.1"/>
</dbReference>
<proteinExistence type="predicted"/>
<dbReference type="SUPFAM" id="SSF52172">
    <property type="entry name" value="CheY-like"/>
    <property type="match status" value="1"/>
</dbReference>
<evidence type="ECO:0000256" key="7">
    <source>
        <dbReference type="ARBA" id="ARBA00022692"/>
    </source>
</evidence>
<feature type="transmembrane region" description="Helical" evidence="13">
    <location>
        <begin position="290"/>
        <end position="308"/>
    </location>
</feature>
<dbReference type="InterPro" id="IPR001789">
    <property type="entry name" value="Sig_transdc_resp-reg_receiver"/>
</dbReference>
<accession>A0A1C7AFD6</accession>
<keyword evidence="12" id="KW-0175">Coiled coil</keyword>
<feature type="transmembrane region" description="Helical" evidence="13">
    <location>
        <begin position="15"/>
        <end position="37"/>
    </location>
</feature>
<dbReference type="KEGG" id="sva:SVA_3476"/>
<feature type="domain" description="Response regulatory" evidence="15">
    <location>
        <begin position="622"/>
        <end position="739"/>
    </location>
</feature>
<feature type="domain" description="Histidine kinase" evidence="14">
    <location>
        <begin position="387"/>
        <end position="600"/>
    </location>
</feature>
<evidence type="ECO:0000313" key="17">
    <source>
        <dbReference type="EMBL" id="BAU50012.1"/>
    </source>
</evidence>
<evidence type="ECO:0000256" key="1">
    <source>
        <dbReference type="ARBA" id="ARBA00000085"/>
    </source>
</evidence>
<dbReference type="Pfam" id="PF00072">
    <property type="entry name" value="Response_reg"/>
    <property type="match status" value="1"/>
</dbReference>
<evidence type="ECO:0000256" key="3">
    <source>
        <dbReference type="ARBA" id="ARBA00012438"/>
    </source>
</evidence>
<dbReference type="Pfam" id="PF02743">
    <property type="entry name" value="dCache_1"/>
    <property type="match status" value="1"/>
</dbReference>
<dbReference type="PANTHER" id="PTHR43047:SF9">
    <property type="entry name" value="HISTIDINE KINASE"/>
    <property type="match status" value="1"/>
</dbReference>
<dbReference type="Pfam" id="PF00672">
    <property type="entry name" value="HAMP"/>
    <property type="match status" value="1"/>
</dbReference>
<dbReference type="CDD" id="cd17546">
    <property type="entry name" value="REC_hyHK_CKI1_RcsC-like"/>
    <property type="match status" value="1"/>
</dbReference>
<evidence type="ECO:0000313" key="18">
    <source>
        <dbReference type="Proteomes" id="UP000218899"/>
    </source>
</evidence>
<evidence type="ECO:0000256" key="11">
    <source>
        <dbReference type="PROSITE-ProRule" id="PRU00169"/>
    </source>
</evidence>
<comment type="subcellular location">
    <subcellularLocation>
        <location evidence="2">Cell membrane</location>
        <topology evidence="2">Multi-pass membrane protein</topology>
    </subcellularLocation>
</comment>
<dbReference type="Gene3D" id="3.30.565.10">
    <property type="entry name" value="Histidine kinase-like ATPase, C-terminal domain"/>
    <property type="match status" value="1"/>
</dbReference>
<dbReference type="InterPro" id="IPR036890">
    <property type="entry name" value="HATPase_C_sf"/>
</dbReference>
<dbReference type="PROSITE" id="PS50109">
    <property type="entry name" value="HIS_KIN"/>
    <property type="match status" value="1"/>
</dbReference>
<dbReference type="PRINTS" id="PR00344">
    <property type="entry name" value="BCTRLSENSOR"/>
</dbReference>